<feature type="region of interest" description="Disordered" evidence="1">
    <location>
        <begin position="367"/>
        <end position="467"/>
    </location>
</feature>
<dbReference type="InterPro" id="IPR025852">
    <property type="entry name" value="SM_dom_ATX"/>
</dbReference>
<protein>
    <submittedName>
        <fullName evidence="4">HHR035Cp</fullName>
    </submittedName>
</protein>
<feature type="compositionally biased region" description="Polar residues" evidence="1">
    <location>
        <begin position="655"/>
        <end position="665"/>
    </location>
</feature>
<feature type="domain" description="LsmAD" evidence="3">
    <location>
        <begin position="210"/>
        <end position="281"/>
    </location>
</feature>
<name>A0A0X8HWJ0_9SACH</name>
<dbReference type="AlphaFoldDB" id="A0A0X8HWJ0"/>
<dbReference type="GeneID" id="28726169"/>
<dbReference type="OrthoDB" id="2275718at2759"/>
<dbReference type="RefSeq" id="XP_017989800.1">
    <property type="nucleotide sequence ID" value="XM_018134311.1"/>
</dbReference>
<keyword evidence="2" id="KW-0812">Transmembrane</keyword>
<dbReference type="PANTHER" id="PTHR12854">
    <property type="entry name" value="ATAXIN 2-RELATED"/>
    <property type="match status" value="1"/>
</dbReference>
<dbReference type="Pfam" id="PF14438">
    <property type="entry name" value="SM-ATX"/>
    <property type="match status" value="1"/>
</dbReference>
<dbReference type="PANTHER" id="PTHR12854:SF7">
    <property type="entry name" value="ATAXIN-2 HOMOLOG"/>
    <property type="match status" value="1"/>
</dbReference>
<feature type="compositionally biased region" description="Polar residues" evidence="1">
    <location>
        <begin position="610"/>
        <end position="621"/>
    </location>
</feature>
<evidence type="ECO:0000313" key="5">
    <source>
        <dbReference type="Proteomes" id="UP000243052"/>
    </source>
</evidence>
<evidence type="ECO:0000256" key="1">
    <source>
        <dbReference type="SAM" id="MobiDB-lite"/>
    </source>
</evidence>
<dbReference type="InterPro" id="IPR045117">
    <property type="entry name" value="ATXN2-like"/>
</dbReference>
<evidence type="ECO:0000259" key="3">
    <source>
        <dbReference type="SMART" id="SM01272"/>
    </source>
</evidence>
<dbReference type="Pfam" id="PF06741">
    <property type="entry name" value="LsmAD"/>
    <property type="match status" value="1"/>
</dbReference>
<dbReference type="STRING" id="45286.A0A0X8HWJ0"/>
<feature type="compositionally biased region" description="Polar residues" evidence="1">
    <location>
        <begin position="390"/>
        <end position="416"/>
    </location>
</feature>
<dbReference type="GO" id="GO:0010494">
    <property type="term" value="C:cytoplasmic stress granule"/>
    <property type="evidence" value="ECO:0007669"/>
    <property type="project" value="TreeGrafter"/>
</dbReference>
<dbReference type="SMART" id="SM01272">
    <property type="entry name" value="LsmAD"/>
    <property type="match status" value="1"/>
</dbReference>
<dbReference type="EMBL" id="CP014248">
    <property type="protein sequence ID" value="AMD22804.1"/>
    <property type="molecule type" value="Genomic_DNA"/>
</dbReference>
<feature type="region of interest" description="Disordered" evidence="1">
    <location>
        <begin position="291"/>
        <end position="353"/>
    </location>
</feature>
<keyword evidence="2" id="KW-0472">Membrane</keyword>
<keyword evidence="2" id="KW-1133">Transmembrane helix</keyword>
<feature type="region of interest" description="Disordered" evidence="1">
    <location>
        <begin position="655"/>
        <end position="683"/>
    </location>
</feature>
<feature type="compositionally biased region" description="Basic and acidic residues" evidence="1">
    <location>
        <begin position="335"/>
        <end position="353"/>
    </location>
</feature>
<proteinExistence type="predicted"/>
<gene>
    <name evidence="4" type="ORF">AW171_hschr84863</name>
</gene>
<feature type="compositionally biased region" description="Basic residues" evidence="1">
    <location>
        <begin position="668"/>
        <end position="683"/>
    </location>
</feature>
<dbReference type="GO" id="GO:0034063">
    <property type="term" value="P:stress granule assembly"/>
    <property type="evidence" value="ECO:0007669"/>
    <property type="project" value="TreeGrafter"/>
</dbReference>
<organism evidence="4 5">
    <name type="scientific">Eremothecium sinecaudum</name>
    <dbReference type="NCBI Taxonomy" id="45286"/>
    <lineage>
        <taxon>Eukaryota</taxon>
        <taxon>Fungi</taxon>
        <taxon>Dikarya</taxon>
        <taxon>Ascomycota</taxon>
        <taxon>Saccharomycotina</taxon>
        <taxon>Saccharomycetes</taxon>
        <taxon>Saccharomycetales</taxon>
        <taxon>Saccharomycetaceae</taxon>
        <taxon>Eremothecium</taxon>
    </lineage>
</organism>
<dbReference type="Proteomes" id="UP000243052">
    <property type="component" value="Chromosome viii"/>
</dbReference>
<feature type="compositionally biased region" description="Polar residues" evidence="1">
    <location>
        <begin position="12"/>
        <end position="29"/>
    </location>
</feature>
<evidence type="ECO:0000256" key="2">
    <source>
        <dbReference type="SAM" id="Phobius"/>
    </source>
</evidence>
<reference evidence="4 5" key="1">
    <citation type="submission" date="2016-01" db="EMBL/GenBank/DDBJ databases">
        <title>Genome sequence of the yeast Holleya sinecauda.</title>
        <authorList>
            <person name="Dietrich F.S."/>
        </authorList>
    </citation>
    <scope>NUCLEOTIDE SEQUENCE [LARGE SCALE GENOMIC DNA]</scope>
    <source>
        <strain evidence="4 5">ATCC 58844</strain>
    </source>
</reference>
<feature type="region of interest" description="Disordered" evidence="1">
    <location>
        <begin position="604"/>
        <end position="626"/>
    </location>
</feature>
<evidence type="ECO:0000313" key="4">
    <source>
        <dbReference type="EMBL" id="AMD22804.1"/>
    </source>
</evidence>
<feature type="region of interest" description="Disordered" evidence="1">
    <location>
        <begin position="137"/>
        <end position="157"/>
    </location>
</feature>
<sequence length="683" mass="75660">MKGNSNRRKENTFNSSPLGRNLGDASSSSFYETEETRKAFSERMNYLLVNSIGSTAVVTVLTGVKYSGILVACNPSSSNGIDVILKYPKVIDKGIDQEDISTLSEQFGETLLIEGVDVAELELKEIDLNVDEKSEHLKKKKTEEHLSKEKEERKRTGFRTDVDISGASSDFKARELKKWSSDDPGPFELGESLEDAAETWDQFAVNEEKFGIKSTFDEHLYTTKINKDAPNYETRLKEAERIAKEIESQGTSGNIHLAEDRGIIMEGEMDEEDKYSGVDRRGDELLAQLKLNAKPTTERPQKYIPPSLRNEPHNVDPAILSSTKKSRSPPTSKSPIEKKTQLDELKKFSEKFKVPYKMPEEVKTILKKAEESKPQSALKVNPSLPPKPTTQPTANLTVMSNPATASKPTSRNSKPSTPAPAKADLRKNSNKFSSQSGYTPVASPSAGRVNPYRRRNNSSFFGEEGPKGLKKDFNQDFNMFLSSKRAYDAKSTGTKSMDPFMIERPYFTTPTWISTIEKSHKTLFPDKRTAIQRTQLRLQQRTMNAMGGNMPMGGIPSMMAMPIGPGGSQSTPFMASPGMFVHFQPHAMFYPPVPQMMTIMGGMTDERGSNTHTPSPGNNSPHGAPNFMANGAPMGPSTYPASYMPIMGPVGIGSNNNTGAPSGSSYKGHYHNHNNGNRYHRHR</sequence>
<dbReference type="InterPro" id="IPR009604">
    <property type="entry name" value="LsmAD_domain"/>
</dbReference>
<feature type="region of interest" description="Disordered" evidence="1">
    <location>
        <begin position="1"/>
        <end position="29"/>
    </location>
</feature>
<accession>A0A0X8HWJ0</accession>
<dbReference type="GO" id="GO:0003729">
    <property type="term" value="F:mRNA binding"/>
    <property type="evidence" value="ECO:0007669"/>
    <property type="project" value="TreeGrafter"/>
</dbReference>
<feature type="transmembrane region" description="Helical" evidence="2">
    <location>
        <begin position="46"/>
        <end position="66"/>
    </location>
</feature>
<keyword evidence="5" id="KW-1185">Reference proteome</keyword>